<name>A0A8H3PHS3_9LECA</name>
<reference evidence="1" key="1">
    <citation type="submission" date="2021-03" db="EMBL/GenBank/DDBJ databases">
        <authorList>
            <person name="Tagirdzhanova G."/>
        </authorList>
    </citation>
    <scope>NUCLEOTIDE SEQUENCE</scope>
</reference>
<protein>
    <submittedName>
        <fullName evidence="1">Uncharacterized protein</fullName>
    </submittedName>
</protein>
<organism evidence="1 2">
    <name type="scientific">Imshaugia aleurites</name>
    <dbReference type="NCBI Taxonomy" id="172621"/>
    <lineage>
        <taxon>Eukaryota</taxon>
        <taxon>Fungi</taxon>
        <taxon>Dikarya</taxon>
        <taxon>Ascomycota</taxon>
        <taxon>Pezizomycotina</taxon>
        <taxon>Lecanoromycetes</taxon>
        <taxon>OSLEUM clade</taxon>
        <taxon>Lecanoromycetidae</taxon>
        <taxon>Lecanorales</taxon>
        <taxon>Lecanorineae</taxon>
        <taxon>Parmeliaceae</taxon>
        <taxon>Imshaugia</taxon>
    </lineage>
</organism>
<dbReference type="EMBL" id="CAJPDT010000133">
    <property type="protein sequence ID" value="CAF9940579.1"/>
    <property type="molecule type" value="Genomic_DNA"/>
</dbReference>
<keyword evidence="2" id="KW-1185">Reference proteome</keyword>
<proteinExistence type="predicted"/>
<gene>
    <name evidence="1" type="ORF">IMSHALPRED_002083</name>
</gene>
<sequence length="232" mass="25656">MAHKRSHSGLDDHISQPNKATKIDTIPVATDALLSANTRITELEHQVQELQAFINANGLTRKVPQSIRLHMLNGPGAAKTLADQIKAAASKVSNKLCMQTLNARKTGITSDDMSQAMMPFLREVEELRKLPNSTAIAFDLVMVLGQYSYGELDCGGCGYDERPSDEEVDGLLVELATERKAIDPSWDCSHVLNKLRKQNENLSSYGIENFCARTIDLLSTWQRDLPATEKTT</sequence>
<comment type="caution">
    <text evidence="1">The sequence shown here is derived from an EMBL/GenBank/DDBJ whole genome shotgun (WGS) entry which is preliminary data.</text>
</comment>
<dbReference type="Proteomes" id="UP000664534">
    <property type="component" value="Unassembled WGS sequence"/>
</dbReference>
<dbReference type="OrthoDB" id="5296889at2759"/>
<evidence type="ECO:0000313" key="2">
    <source>
        <dbReference type="Proteomes" id="UP000664534"/>
    </source>
</evidence>
<evidence type="ECO:0000313" key="1">
    <source>
        <dbReference type="EMBL" id="CAF9940579.1"/>
    </source>
</evidence>
<accession>A0A8H3PHS3</accession>
<dbReference type="AlphaFoldDB" id="A0A8H3PHS3"/>